<gene>
    <name evidence="2" type="ORF">B0F90DRAFT_1672205</name>
</gene>
<reference evidence="2" key="1">
    <citation type="journal article" date="2022" name="New Phytol.">
        <title>Evolutionary transition to the ectomycorrhizal habit in the genomes of a hyperdiverse lineage of mushroom-forming fungi.</title>
        <authorList>
            <person name="Looney B."/>
            <person name="Miyauchi S."/>
            <person name="Morin E."/>
            <person name="Drula E."/>
            <person name="Courty P.E."/>
            <person name="Kohler A."/>
            <person name="Kuo A."/>
            <person name="LaButti K."/>
            <person name="Pangilinan J."/>
            <person name="Lipzen A."/>
            <person name="Riley R."/>
            <person name="Andreopoulos W."/>
            <person name="He G."/>
            <person name="Johnson J."/>
            <person name="Nolan M."/>
            <person name="Tritt A."/>
            <person name="Barry K.W."/>
            <person name="Grigoriev I.V."/>
            <person name="Nagy L.G."/>
            <person name="Hibbett D."/>
            <person name="Henrissat B."/>
            <person name="Matheny P.B."/>
            <person name="Labbe J."/>
            <person name="Martin F.M."/>
        </authorList>
    </citation>
    <scope>NUCLEOTIDE SEQUENCE</scope>
    <source>
        <strain evidence="2">BPL690</strain>
    </source>
</reference>
<proteinExistence type="predicted"/>
<evidence type="ECO:0000256" key="1">
    <source>
        <dbReference type="SAM" id="MobiDB-lite"/>
    </source>
</evidence>
<evidence type="ECO:0000313" key="2">
    <source>
        <dbReference type="EMBL" id="KAI0289932.1"/>
    </source>
</evidence>
<dbReference type="AlphaFoldDB" id="A0AAD4QIS4"/>
<feature type="compositionally biased region" description="Basic and acidic residues" evidence="1">
    <location>
        <begin position="9"/>
        <end position="21"/>
    </location>
</feature>
<name>A0AAD4QIS4_9AGAM</name>
<comment type="caution">
    <text evidence="2">The sequence shown here is derived from an EMBL/GenBank/DDBJ whole genome shotgun (WGS) entry which is preliminary data.</text>
</comment>
<dbReference type="EMBL" id="WTXG01000262">
    <property type="protein sequence ID" value="KAI0289932.1"/>
    <property type="molecule type" value="Genomic_DNA"/>
</dbReference>
<sequence length="307" mass="32085">MDGSNKAQALEESRAGNDPRHPGPILYKQISLLQDGDGACMKRGQPPPPHHHPIIHLLVQIVPSFSTRPPHNVDCDPDTTPTKPNTASSIPIPIPFSSSEEVMMMDYFMSPRSRASSTASTASSAFGGGSGNGSSGVSASAVAPRLRRRRSSLSIAAIMALAPSKVRNEMPVCVAAHGSIDVGPIGLSRGFGNGVGAMRGTASRLSSRTLGYSVLLDVLAVGVWVVHCDAFAVPRRPLVSRAHTVENVTTPGEATSSFLAPAPPLPSLPLDLRNNLKASISTGTPPSPNPLAELAAFWAPGARMNEN</sequence>
<feature type="region of interest" description="Disordered" evidence="1">
    <location>
        <begin position="1"/>
        <end position="23"/>
    </location>
</feature>
<keyword evidence="3" id="KW-1185">Reference proteome</keyword>
<organism evidence="2 3">
    <name type="scientific">Multifurca ochricompacta</name>
    <dbReference type="NCBI Taxonomy" id="376703"/>
    <lineage>
        <taxon>Eukaryota</taxon>
        <taxon>Fungi</taxon>
        <taxon>Dikarya</taxon>
        <taxon>Basidiomycota</taxon>
        <taxon>Agaricomycotina</taxon>
        <taxon>Agaricomycetes</taxon>
        <taxon>Russulales</taxon>
        <taxon>Russulaceae</taxon>
        <taxon>Multifurca</taxon>
    </lineage>
</organism>
<accession>A0AAD4QIS4</accession>
<dbReference type="Proteomes" id="UP001203297">
    <property type="component" value="Unassembled WGS sequence"/>
</dbReference>
<evidence type="ECO:0000313" key="3">
    <source>
        <dbReference type="Proteomes" id="UP001203297"/>
    </source>
</evidence>
<protein>
    <submittedName>
        <fullName evidence="2">Uncharacterized protein</fullName>
    </submittedName>
</protein>
<feature type="region of interest" description="Disordered" evidence="1">
    <location>
        <begin position="118"/>
        <end position="143"/>
    </location>
</feature>